<evidence type="ECO:0000313" key="1">
    <source>
        <dbReference type="EMBL" id="KFB72463.1"/>
    </source>
</evidence>
<gene>
    <name evidence="1" type="ORF">AW09_002344</name>
</gene>
<evidence type="ECO:0000313" key="2">
    <source>
        <dbReference type="Proteomes" id="UP000020077"/>
    </source>
</evidence>
<evidence type="ECO:0008006" key="3">
    <source>
        <dbReference type="Google" id="ProtNLM"/>
    </source>
</evidence>
<organism evidence="1 2">
    <name type="scientific">Candidatus Accumulibacter phosphatis</name>
    <dbReference type="NCBI Taxonomy" id="327160"/>
    <lineage>
        <taxon>Bacteria</taxon>
        <taxon>Pseudomonadati</taxon>
        <taxon>Pseudomonadota</taxon>
        <taxon>Betaproteobacteria</taxon>
        <taxon>Candidatus Accumulibacter</taxon>
    </lineage>
</organism>
<dbReference type="InterPro" id="IPR024220">
    <property type="entry name" value="DUF3780"/>
</dbReference>
<dbReference type="Proteomes" id="UP000020077">
    <property type="component" value="Unassembled WGS sequence"/>
</dbReference>
<reference evidence="1 2" key="1">
    <citation type="submission" date="2014-02" db="EMBL/GenBank/DDBJ databases">
        <title>Expanding our view of genomic diversity in Candidatus Accumulibacter clades.</title>
        <authorList>
            <person name="Skennerton C.T."/>
            <person name="Barr J.J."/>
            <person name="Slater F.R."/>
            <person name="Bond P.L."/>
            <person name="Tyson G.W."/>
        </authorList>
    </citation>
    <scope>NUCLEOTIDE SEQUENCE [LARGE SCALE GENOMIC DNA]</scope>
    <source>
        <strain evidence="2">BA-91</strain>
    </source>
</reference>
<proteinExistence type="predicted"/>
<accession>A0A080LV52</accession>
<sequence length="139" mass="15649">MVIDRKRWLALAPAFWEEANRRLRANGLPAVRFQKNPGKPVPVHPSLGKELCILCWAVEDASPDDIPNALHNWESLASEERWWLYTMTVATTGQAMQKGLGWRKALRAAITDNPFVKGEGLSPKARREILGYSQLSLSL</sequence>
<dbReference type="EMBL" id="JDVG02000386">
    <property type="protein sequence ID" value="KFB72463.1"/>
    <property type="molecule type" value="Genomic_DNA"/>
</dbReference>
<dbReference type="AlphaFoldDB" id="A0A080LV52"/>
<protein>
    <recommendedName>
        <fullName evidence="3">DUF3780 domain-containing protein</fullName>
    </recommendedName>
</protein>
<comment type="caution">
    <text evidence="1">The sequence shown here is derived from an EMBL/GenBank/DDBJ whole genome shotgun (WGS) entry which is preliminary data.</text>
</comment>
<dbReference type="Pfam" id="PF12635">
    <property type="entry name" value="DUF3780"/>
    <property type="match status" value="1"/>
</dbReference>
<name>A0A080LV52_9PROT</name>